<proteinExistence type="predicted"/>
<evidence type="ECO:0000313" key="1">
    <source>
        <dbReference type="EMBL" id="CAG8848662.1"/>
    </source>
</evidence>
<feature type="non-terminal residue" evidence="1">
    <location>
        <position position="52"/>
    </location>
</feature>
<name>A0ABN7X5V4_GIGMA</name>
<feature type="non-terminal residue" evidence="1">
    <location>
        <position position="1"/>
    </location>
</feature>
<sequence length="52" mass="5988">EKYMLRQDAEQVKRNLQTVGIDKQSAPSTSGIGYTLIKKANSEIQIWFKRFA</sequence>
<comment type="caution">
    <text evidence="1">The sequence shown here is derived from an EMBL/GenBank/DDBJ whole genome shotgun (WGS) entry which is preliminary data.</text>
</comment>
<dbReference type="EMBL" id="CAJVQB010092967">
    <property type="protein sequence ID" value="CAG8848662.1"/>
    <property type="molecule type" value="Genomic_DNA"/>
</dbReference>
<dbReference type="Proteomes" id="UP000789901">
    <property type="component" value="Unassembled WGS sequence"/>
</dbReference>
<accession>A0ABN7X5V4</accession>
<keyword evidence="2" id="KW-1185">Reference proteome</keyword>
<reference evidence="1 2" key="1">
    <citation type="submission" date="2021-06" db="EMBL/GenBank/DDBJ databases">
        <authorList>
            <person name="Kallberg Y."/>
            <person name="Tangrot J."/>
            <person name="Rosling A."/>
        </authorList>
    </citation>
    <scope>NUCLEOTIDE SEQUENCE [LARGE SCALE GENOMIC DNA]</scope>
    <source>
        <strain evidence="1 2">120-4 pot B 10/14</strain>
    </source>
</reference>
<protein>
    <submittedName>
        <fullName evidence="1">3467_t:CDS:1</fullName>
    </submittedName>
</protein>
<evidence type="ECO:0000313" key="2">
    <source>
        <dbReference type="Proteomes" id="UP000789901"/>
    </source>
</evidence>
<gene>
    <name evidence="1" type="ORF">GMARGA_LOCUS39298</name>
</gene>
<organism evidence="1 2">
    <name type="scientific">Gigaspora margarita</name>
    <dbReference type="NCBI Taxonomy" id="4874"/>
    <lineage>
        <taxon>Eukaryota</taxon>
        <taxon>Fungi</taxon>
        <taxon>Fungi incertae sedis</taxon>
        <taxon>Mucoromycota</taxon>
        <taxon>Glomeromycotina</taxon>
        <taxon>Glomeromycetes</taxon>
        <taxon>Diversisporales</taxon>
        <taxon>Gigasporaceae</taxon>
        <taxon>Gigaspora</taxon>
    </lineage>
</organism>